<dbReference type="Pfam" id="PF13635">
    <property type="entry name" value="DUF4143"/>
    <property type="match status" value="1"/>
</dbReference>
<evidence type="ECO:0000313" key="3">
    <source>
        <dbReference type="EMBL" id="ETA80710.1"/>
    </source>
</evidence>
<organism evidence="3 4">
    <name type="scientific">Youngiibacter fragilis 232.1</name>
    <dbReference type="NCBI Taxonomy" id="994573"/>
    <lineage>
        <taxon>Bacteria</taxon>
        <taxon>Bacillati</taxon>
        <taxon>Bacillota</taxon>
        <taxon>Clostridia</taxon>
        <taxon>Eubacteriales</taxon>
        <taxon>Clostridiaceae</taxon>
        <taxon>Youngiibacter</taxon>
    </lineage>
</organism>
<accession>V7I388</accession>
<dbReference type="InterPro" id="IPR025420">
    <property type="entry name" value="DUF4143"/>
</dbReference>
<keyword evidence="4" id="KW-1185">Reference proteome</keyword>
<comment type="caution">
    <text evidence="3">The sequence shown here is derived from an EMBL/GenBank/DDBJ whole genome shotgun (WGS) entry which is preliminary data.</text>
</comment>
<evidence type="ECO:0000259" key="1">
    <source>
        <dbReference type="Pfam" id="PF13173"/>
    </source>
</evidence>
<proteinExistence type="predicted"/>
<dbReference type="OrthoDB" id="9801684at2"/>
<evidence type="ECO:0000313" key="4">
    <source>
        <dbReference type="Proteomes" id="UP000017747"/>
    </source>
</evidence>
<dbReference type="RefSeq" id="WP_023387368.1">
    <property type="nucleotide sequence ID" value="NZ_AXUN02000176.1"/>
</dbReference>
<protein>
    <submittedName>
        <fullName evidence="3">ATPase AAA</fullName>
    </submittedName>
</protein>
<dbReference type="AlphaFoldDB" id="V7I388"/>
<dbReference type="Proteomes" id="UP000017747">
    <property type="component" value="Unassembled WGS sequence"/>
</dbReference>
<dbReference type="EMBL" id="AXUN02000176">
    <property type="protein sequence ID" value="ETA80710.1"/>
    <property type="molecule type" value="Genomic_DNA"/>
</dbReference>
<dbReference type="PANTHER" id="PTHR33295:SF18">
    <property type="entry name" value="AAA+ ATPASE DOMAIN-CONTAINING PROTEIN"/>
    <property type="match status" value="1"/>
</dbReference>
<gene>
    <name evidence="3" type="ORF">T472_0210425</name>
</gene>
<dbReference type="PATRIC" id="fig|994573.3.peg.1940"/>
<dbReference type="PANTHER" id="PTHR33295">
    <property type="entry name" value="ATPASE"/>
    <property type="match status" value="1"/>
</dbReference>
<feature type="domain" description="AAA" evidence="1">
    <location>
        <begin position="20"/>
        <end position="151"/>
    </location>
</feature>
<sequence>MKINRDGYLDKIRLREKNGMIKVITGVRRVGKSYLLFNIFLNDLLERGIARDHIIDIPLDDIEYEELRESHALYRFVKSKIIDDKQYYVLLDEIQYVPRFVDVMNSFLHIENLDVYVTGSNSKFVSSDILTEFRGRGDEIRVYPLSFAEFMTVYDGSEVDGLNEYMTYGGLPRIVSMKTDDQKSKYLENLFKETYIKDIIDRNKIKNTGEFEDLVNILASAIGSLTNPKKLENTFQSVMKSTITDKTIKTYIDYLKDAFLIDLAIRYDIKGRKYVSTPMKIYFVDTGLRNARLGFRQIEESHLMENMIYNELKVRGFSVDVGLIETREVDENGAKRRKSLEVDFIAHKGNNKYYIQSAFALPDTEKKAQEERPLLNINDSFKKIVIIGNQIKLKRDENGIATLGIREFLLKENSLDL</sequence>
<dbReference type="InterPro" id="IPR041682">
    <property type="entry name" value="AAA_14"/>
</dbReference>
<name>V7I388_9CLOT</name>
<feature type="domain" description="DUF4143" evidence="2">
    <location>
        <begin position="197"/>
        <end position="355"/>
    </location>
</feature>
<dbReference type="eggNOG" id="COG1373">
    <property type="taxonomic scope" value="Bacteria"/>
</dbReference>
<dbReference type="STRING" id="994573.T472_0210425"/>
<dbReference type="Pfam" id="PF13173">
    <property type="entry name" value="AAA_14"/>
    <property type="match status" value="1"/>
</dbReference>
<dbReference type="InterPro" id="IPR027417">
    <property type="entry name" value="P-loop_NTPase"/>
</dbReference>
<evidence type="ECO:0000259" key="2">
    <source>
        <dbReference type="Pfam" id="PF13635"/>
    </source>
</evidence>
<reference evidence="3 4" key="1">
    <citation type="journal article" date="2014" name="Genome Announc.">
        <title>Genome Sequence of Youngiibacter fragilis, the Type Strain of the Genus Youngiibacter.</title>
        <authorList>
            <person name="Wawrik C.B."/>
            <person name="Callaghan A.V."/>
            <person name="Stamps B.W."/>
            <person name="Wawrik B."/>
        </authorList>
    </citation>
    <scope>NUCLEOTIDE SEQUENCE [LARGE SCALE GENOMIC DNA]</scope>
    <source>
        <strain evidence="3 4">232.1</strain>
    </source>
</reference>
<dbReference type="SUPFAM" id="SSF52540">
    <property type="entry name" value="P-loop containing nucleoside triphosphate hydrolases"/>
    <property type="match status" value="1"/>
</dbReference>